<sequence length="241" mass="26768">MGEKSETCEIKGETFTYRGHSDIFKERQRGTKQIVERERLQRWPGAPFQPTPTAYKEGLPFKIPSGLLDRPKAKVNVPVAIIKCSDYAFAESAVRQAIDYIGGPEVICNKGDKVLVKPNLVFPNHPWMTETTHPSVVAALVKILKERGATVWVGEQAAWHASADVAYDVTGIRKAAEEAGADEVINWENPPRVKVEIPGGRTFSSIEVHKSVLDCDVFCTIPTMKNNFVSGPWGMTLCMKR</sequence>
<name>X1N6T7_9ZZZZ</name>
<dbReference type="Pfam" id="PF04015">
    <property type="entry name" value="DUF362"/>
    <property type="match status" value="1"/>
</dbReference>
<protein>
    <recommendedName>
        <fullName evidence="1">DUF362 domain-containing protein</fullName>
    </recommendedName>
</protein>
<dbReference type="EMBL" id="BARV01031583">
    <property type="protein sequence ID" value="GAI39308.1"/>
    <property type="molecule type" value="Genomic_DNA"/>
</dbReference>
<evidence type="ECO:0000259" key="1">
    <source>
        <dbReference type="Pfam" id="PF04015"/>
    </source>
</evidence>
<dbReference type="AlphaFoldDB" id="X1N6T7"/>
<feature type="non-terminal residue" evidence="2">
    <location>
        <position position="241"/>
    </location>
</feature>
<organism evidence="2">
    <name type="scientific">marine sediment metagenome</name>
    <dbReference type="NCBI Taxonomy" id="412755"/>
    <lineage>
        <taxon>unclassified sequences</taxon>
        <taxon>metagenomes</taxon>
        <taxon>ecological metagenomes</taxon>
    </lineage>
</organism>
<accession>X1N6T7</accession>
<gene>
    <name evidence="2" type="ORF">S06H3_49956</name>
</gene>
<reference evidence="2" key="1">
    <citation type="journal article" date="2014" name="Front. Microbiol.">
        <title>High frequency of phylogenetically diverse reductive dehalogenase-homologous genes in deep subseafloor sedimentary metagenomes.</title>
        <authorList>
            <person name="Kawai M."/>
            <person name="Futagami T."/>
            <person name="Toyoda A."/>
            <person name="Takaki Y."/>
            <person name="Nishi S."/>
            <person name="Hori S."/>
            <person name="Arai W."/>
            <person name="Tsubouchi T."/>
            <person name="Morono Y."/>
            <person name="Uchiyama I."/>
            <person name="Ito T."/>
            <person name="Fujiyama A."/>
            <person name="Inagaki F."/>
            <person name="Takami H."/>
        </authorList>
    </citation>
    <scope>NUCLEOTIDE SEQUENCE</scope>
    <source>
        <strain evidence="2">Expedition CK06-06</strain>
    </source>
</reference>
<comment type="caution">
    <text evidence="2">The sequence shown here is derived from an EMBL/GenBank/DDBJ whole genome shotgun (WGS) entry which is preliminary data.</text>
</comment>
<evidence type="ECO:0000313" key="2">
    <source>
        <dbReference type="EMBL" id="GAI39308.1"/>
    </source>
</evidence>
<feature type="domain" description="DUF362" evidence="1">
    <location>
        <begin position="114"/>
        <end position="240"/>
    </location>
</feature>
<proteinExistence type="predicted"/>
<dbReference type="InterPro" id="IPR007160">
    <property type="entry name" value="DUF362"/>
</dbReference>